<dbReference type="EMBL" id="JAHRIQ010053013">
    <property type="protein sequence ID" value="MEQ2238646.1"/>
    <property type="molecule type" value="Genomic_DNA"/>
</dbReference>
<keyword evidence="1" id="KW-0472">Membrane</keyword>
<reference evidence="2 3" key="1">
    <citation type="submission" date="2021-06" db="EMBL/GenBank/DDBJ databases">
        <authorList>
            <person name="Palmer J.M."/>
        </authorList>
    </citation>
    <scope>NUCLEOTIDE SEQUENCE [LARGE SCALE GENOMIC DNA]</scope>
    <source>
        <strain evidence="3">if_2019</strain>
        <tissue evidence="2">Muscle</tissue>
    </source>
</reference>
<keyword evidence="3" id="KW-1185">Reference proteome</keyword>
<keyword evidence="1" id="KW-1133">Transmembrane helix</keyword>
<keyword evidence="1" id="KW-0812">Transmembrane</keyword>
<feature type="transmembrane region" description="Helical" evidence="1">
    <location>
        <begin position="20"/>
        <end position="43"/>
    </location>
</feature>
<gene>
    <name evidence="2" type="ORF">ILYODFUR_035306</name>
</gene>
<name>A0ABV0U1N7_9TELE</name>
<evidence type="ECO:0008006" key="4">
    <source>
        <dbReference type="Google" id="ProtNLM"/>
    </source>
</evidence>
<evidence type="ECO:0000313" key="3">
    <source>
        <dbReference type="Proteomes" id="UP001482620"/>
    </source>
</evidence>
<protein>
    <recommendedName>
        <fullName evidence="4">Secreted protein</fullName>
    </recommendedName>
</protein>
<comment type="caution">
    <text evidence="2">The sequence shown here is derived from an EMBL/GenBank/DDBJ whole genome shotgun (WGS) entry which is preliminary data.</text>
</comment>
<accession>A0ABV0U1N7</accession>
<dbReference type="Proteomes" id="UP001482620">
    <property type="component" value="Unassembled WGS sequence"/>
</dbReference>
<evidence type="ECO:0000256" key="1">
    <source>
        <dbReference type="SAM" id="Phobius"/>
    </source>
</evidence>
<sequence length="104" mass="11647">MSFSCRTGSPASFFLQPLTVFSFRVVLYLASSIFLSSQLASLLQLQRASPQHDATTTTMFHNGDGVFRVMCCFSVFHIGEKVKFWSNLTRAPSFTFLLCPVHSL</sequence>
<proteinExistence type="predicted"/>
<evidence type="ECO:0000313" key="2">
    <source>
        <dbReference type="EMBL" id="MEQ2238646.1"/>
    </source>
</evidence>
<organism evidence="2 3">
    <name type="scientific">Ilyodon furcidens</name>
    <name type="common">goldbreast splitfin</name>
    <dbReference type="NCBI Taxonomy" id="33524"/>
    <lineage>
        <taxon>Eukaryota</taxon>
        <taxon>Metazoa</taxon>
        <taxon>Chordata</taxon>
        <taxon>Craniata</taxon>
        <taxon>Vertebrata</taxon>
        <taxon>Euteleostomi</taxon>
        <taxon>Actinopterygii</taxon>
        <taxon>Neopterygii</taxon>
        <taxon>Teleostei</taxon>
        <taxon>Neoteleostei</taxon>
        <taxon>Acanthomorphata</taxon>
        <taxon>Ovalentaria</taxon>
        <taxon>Atherinomorphae</taxon>
        <taxon>Cyprinodontiformes</taxon>
        <taxon>Goodeidae</taxon>
        <taxon>Ilyodon</taxon>
    </lineage>
</organism>